<evidence type="ECO:0000313" key="2">
    <source>
        <dbReference type="EMBL" id="KAG2482795.1"/>
    </source>
</evidence>
<dbReference type="InterPro" id="IPR002563">
    <property type="entry name" value="Flavin_Rdtase-like_dom"/>
</dbReference>
<dbReference type="Proteomes" id="UP000612055">
    <property type="component" value="Unassembled WGS sequence"/>
</dbReference>
<comment type="caution">
    <text evidence="2">The sequence shown here is derived from an EMBL/GenBank/DDBJ whole genome shotgun (WGS) entry which is preliminary data.</text>
</comment>
<keyword evidence="3" id="KW-1185">Reference proteome</keyword>
<accession>A0A835XKL7</accession>
<reference evidence="2" key="1">
    <citation type="journal article" date="2020" name="bioRxiv">
        <title>Comparative genomics of Chlamydomonas.</title>
        <authorList>
            <person name="Craig R.J."/>
            <person name="Hasan A.R."/>
            <person name="Ness R.W."/>
            <person name="Keightley P.D."/>
        </authorList>
    </citation>
    <scope>NUCLEOTIDE SEQUENCE</scope>
    <source>
        <strain evidence="2">CCAP 11/70</strain>
    </source>
</reference>
<dbReference type="Pfam" id="PF01613">
    <property type="entry name" value="Flavin_Reduct"/>
    <property type="match status" value="1"/>
</dbReference>
<sequence length="136" mass="15087">MNLVTYASPVAIKPRMYAIGLYLGTLSHENFRHHKRGVLQVLQQQHVPLFQLLGKTSARDTDKLAAIEAAGFRFRERLGLATLEDAACVMELEAASDFVPCGDHEVVLCRVTRFEDLAEGPDGVLYTDTLRKAGLM</sequence>
<protein>
    <recommendedName>
        <fullName evidence="1">Flavin reductase like domain-containing protein</fullName>
    </recommendedName>
</protein>
<dbReference type="Gene3D" id="2.30.110.10">
    <property type="entry name" value="Electron Transport, Fmn-binding Protein, Chain A"/>
    <property type="match status" value="1"/>
</dbReference>
<organism evidence="2 3">
    <name type="scientific">Edaphochlamys debaryana</name>
    <dbReference type="NCBI Taxonomy" id="47281"/>
    <lineage>
        <taxon>Eukaryota</taxon>
        <taxon>Viridiplantae</taxon>
        <taxon>Chlorophyta</taxon>
        <taxon>core chlorophytes</taxon>
        <taxon>Chlorophyceae</taxon>
        <taxon>CS clade</taxon>
        <taxon>Chlamydomonadales</taxon>
        <taxon>Chlamydomonadales incertae sedis</taxon>
        <taxon>Edaphochlamys</taxon>
    </lineage>
</organism>
<dbReference type="SUPFAM" id="SSF50475">
    <property type="entry name" value="FMN-binding split barrel"/>
    <property type="match status" value="1"/>
</dbReference>
<dbReference type="GO" id="GO:0010181">
    <property type="term" value="F:FMN binding"/>
    <property type="evidence" value="ECO:0007669"/>
    <property type="project" value="InterPro"/>
</dbReference>
<evidence type="ECO:0000259" key="1">
    <source>
        <dbReference type="Pfam" id="PF01613"/>
    </source>
</evidence>
<gene>
    <name evidence="2" type="ORF">HYH03_018285</name>
</gene>
<name>A0A835XKL7_9CHLO</name>
<dbReference type="InterPro" id="IPR012349">
    <property type="entry name" value="Split_barrel_FMN-bd"/>
</dbReference>
<dbReference type="EMBL" id="JAEHOE010000201">
    <property type="protein sequence ID" value="KAG2482795.1"/>
    <property type="molecule type" value="Genomic_DNA"/>
</dbReference>
<evidence type="ECO:0000313" key="3">
    <source>
        <dbReference type="Proteomes" id="UP000612055"/>
    </source>
</evidence>
<dbReference type="AlphaFoldDB" id="A0A835XKL7"/>
<dbReference type="OrthoDB" id="507659at2759"/>
<feature type="domain" description="Flavin reductase like" evidence="1">
    <location>
        <begin position="4"/>
        <end position="127"/>
    </location>
</feature>
<proteinExistence type="predicted"/>